<keyword evidence="2" id="KW-1185">Reference proteome</keyword>
<gene>
    <name evidence="1" type="ORF">EYF80_044063</name>
</gene>
<evidence type="ECO:0000313" key="2">
    <source>
        <dbReference type="Proteomes" id="UP000314294"/>
    </source>
</evidence>
<sequence length="208" mass="22445">MKASSCPAAITPVKGIHASPVSSQDSRNGVELWILRSSTPECLPPSSSSYWSDQSSSLTTPWTRVLEERDLLSRGAFNGSSVCWYPQEVDHQLGGFGHAHQRWPEGAAVKLVAHFGHDGDSARVLARHGGVEERLVLIGVKLLAVGVEFDQAVLGEHLLDLDLGHHQPVVQVLQVRVLGGHLLLGHAVCGLFQDVGHLQQVLTQALDP</sequence>
<reference evidence="1 2" key="1">
    <citation type="submission" date="2019-03" db="EMBL/GenBank/DDBJ databases">
        <title>First draft genome of Liparis tanakae, snailfish: a comprehensive survey of snailfish specific genes.</title>
        <authorList>
            <person name="Kim W."/>
            <person name="Song I."/>
            <person name="Jeong J.-H."/>
            <person name="Kim D."/>
            <person name="Kim S."/>
            <person name="Ryu S."/>
            <person name="Song J.Y."/>
            <person name="Lee S.K."/>
        </authorList>
    </citation>
    <scope>NUCLEOTIDE SEQUENCE [LARGE SCALE GENOMIC DNA]</scope>
    <source>
        <tissue evidence="1">Muscle</tissue>
    </source>
</reference>
<dbReference type="OrthoDB" id="10611721at2759"/>
<protein>
    <submittedName>
        <fullName evidence="1">Uncharacterized protein</fullName>
    </submittedName>
</protein>
<accession>A0A4Z2FYH7</accession>
<dbReference type="AlphaFoldDB" id="A0A4Z2FYH7"/>
<name>A0A4Z2FYH7_9TELE</name>
<evidence type="ECO:0000313" key="1">
    <source>
        <dbReference type="EMBL" id="TNN45753.1"/>
    </source>
</evidence>
<proteinExistence type="predicted"/>
<dbReference type="EMBL" id="SRLO01000827">
    <property type="protein sequence ID" value="TNN45753.1"/>
    <property type="molecule type" value="Genomic_DNA"/>
</dbReference>
<comment type="caution">
    <text evidence="1">The sequence shown here is derived from an EMBL/GenBank/DDBJ whole genome shotgun (WGS) entry which is preliminary data.</text>
</comment>
<organism evidence="1 2">
    <name type="scientific">Liparis tanakae</name>
    <name type="common">Tanaka's snailfish</name>
    <dbReference type="NCBI Taxonomy" id="230148"/>
    <lineage>
        <taxon>Eukaryota</taxon>
        <taxon>Metazoa</taxon>
        <taxon>Chordata</taxon>
        <taxon>Craniata</taxon>
        <taxon>Vertebrata</taxon>
        <taxon>Euteleostomi</taxon>
        <taxon>Actinopterygii</taxon>
        <taxon>Neopterygii</taxon>
        <taxon>Teleostei</taxon>
        <taxon>Neoteleostei</taxon>
        <taxon>Acanthomorphata</taxon>
        <taxon>Eupercaria</taxon>
        <taxon>Perciformes</taxon>
        <taxon>Cottioidei</taxon>
        <taxon>Cottales</taxon>
        <taxon>Liparidae</taxon>
        <taxon>Liparis</taxon>
    </lineage>
</organism>
<dbReference type="Proteomes" id="UP000314294">
    <property type="component" value="Unassembled WGS sequence"/>
</dbReference>